<dbReference type="Proteomes" id="UP001168877">
    <property type="component" value="Unassembled WGS sequence"/>
</dbReference>
<feature type="region of interest" description="Disordered" evidence="1">
    <location>
        <begin position="47"/>
        <end position="69"/>
    </location>
</feature>
<evidence type="ECO:0000256" key="1">
    <source>
        <dbReference type="SAM" id="MobiDB-lite"/>
    </source>
</evidence>
<dbReference type="EMBL" id="JAUESC010000381">
    <property type="protein sequence ID" value="KAK0590412.1"/>
    <property type="molecule type" value="Genomic_DNA"/>
</dbReference>
<organism evidence="2 3">
    <name type="scientific">Acer saccharum</name>
    <name type="common">Sugar maple</name>
    <dbReference type="NCBI Taxonomy" id="4024"/>
    <lineage>
        <taxon>Eukaryota</taxon>
        <taxon>Viridiplantae</taxon>
        <taxon>Streptophyta</taxon>
        <taxon>Embryophyta</taxon>
        <taxon>Tracheophyta</taxon>
        <taxon>Spermatophyta</taxon>
        <taxon>Magnoliopsida</taxon>
        <taxon>eudicotyledons</taxon>
        <taxon>Gunneridae</taxon>
        <taxon>Pentapetalae</taxon>
        <taxon>rosids</taxon>
        <taxon>malvids</taxon>
        <taxon>Sapindales</taxon>
        <taxon>Sapindaceae</taxon>
        <taxon>Hippocastanoideae</taxon>
        <taxon>Acereae</taxon>
        <taxon>Acer</taxon>
    </lineage>
</organism>
<reference evidence="2" key="2">
    <citation type="submission" date="2023-06" db="EMBL/GenBank/DDBJ databases">
        <authorList>
            <person name="Swenson N.G."/>
            <person name="Wegrzyn J.L."/>
            <person name="Mcevoy S.L."/>
        </authorList>
    </citation>
    <scope>NUCLEOTIDE SEQUENCE</scope>
    <source>
        <strain evidence="2">NS2018</strain>
        <tissue evidence="2">Leaf</tissue>
    </source>
</reference>
<protein>
    <submittedName>
        <fullName evidence="2">Uncharacterized protein</fullName>
    </submittedName>
</protein>
<evidence type="ECO:0000313" key="2">
    <source>
        <dbReference type="EMBL" id="KAK0590412.1"/>
    </source>
</evidence>
<accession>A0AA39VRW0</accession>
<gene>
    <name evidence="2" type="ORF">LWI29_026709</name>
</gene>
<evidence type="ECO:0000313" key="3">
    <source>
        <dbReference type="Proteomes" id="UP001168877"/>
    </source>
</evidence>
<reference evidence="2" key="1">
    <citation type="journal article" date="2022" name="Plant J.">
        <title>Strategies of tolerance reflected in two North American maple genomes.</title>
        <authorList>
            <person name="McEvoy S.L."/>
            <person name="Sezen U.U."/>
            <person name="Trouern-Trend A."/>
            <person name="McMahon S.M."/>
            <person name="Schaberg P.G."/>
            <person name="Yang J."/>
            <person name="Wegrzyn J.L."/>
            <person name="Swenson N.G."/>
        </authorList>
    </citation>
    <scope>NUCLEOTIDE SEQUENCE</scope>
    <source>
        <strain evidence="2">NS2018</strain>
    </source>
</reference>
<name>A0AA39VRW0_ACESA</name>
<feature type="region of interest" description="Disordered" evidence="1">
    <location>
        <begin position="118"/>
        <end position="149"/>
    </location>
</feature>
<comment type="caution">
    <text evidence="2">The sequence shown here is derived from an EMBL/GenBank/DDBJ whole genome shotgun (WGS) entry which is preliminary data.</text>
</comment>
<sequence>MHPITLLSAPHFIFNLQTRTRNQIFIFNLLLGSKVRGRSDLQFATKRRRRKADRRRSYHRRRTFNRSRSRSLAGVTNQIFIPFNREATTKTDPRTARVKHTRTTRAITRVPWINQYPKSPVRGFTPAHQPRTEQQIRSDSWGNLRKASL</sequence>
<proteinExistence type="predicted"/>
<keyword evidence="3" id="KW-1185">Reference proteome</keyword>
<dbReference type="AlphaFoldDB" id="A0AA39VRW0"/>